<protein>
    <submittedName>
        <fullName evidence="2">Uncharacterized protein</fullName>
    </submittedName>
</protein>
<evidence type="ECO:0000313" key="2">
    <source>
        <dbReference type="EMBL" id="MPN19285.1"/>
    </source>
</evidence>
<dbReference type="EMBL" id="VSSQ01066818">
    <property type="protein sequence ID" value="MPN19285.1"/>
    <property type="molecule type" value="Genomic_DNA"/>
</dbReference>
<reference evidence="2" key="1">
    <citation type="submission" date="2019-08" db="EMBL/GenBank/DDBJ databases">
        <authorList>
            <person name="Kucharzyk K."/>
            <person name="Murdoch R.W."/>
            <person name="Higgins S."/>
            <person name="Loffler F."/>
        </authorList>
    </citation>
    <scope>NUCLEOTIDE SEQUENCE</scope>
</reference>
<name>A0A645FXW3_9ZZZZ</name>
<comment type="caution">
    <text evidence="2">The sequence shown here is derived from an EMBL/GenBank/DDBJ whole genome shotgun (WGS) entry which is preliminary data.</text>
</comment>
<evidence type="ECO:0000256" key="1">
    <source>
        <dbReference type="SAM" id="MobiDB-lite"/>
    </source>
</evidence>
<proteinExistence type="predicted"/>
<organism evidence="2">
    <name type="scientific">bioreactor metagenome</name>
    <dbReference type="NCBI Taxonomy" id="1076179"/>
    <lineage>
        <taxon>unclassified sequences</taxon>
        <taxon>metagenomes</taxon>
        <taxon>ecological metagenomes</taxon>
    </lineage>
</organism>
<feature type="region of interest" description="Disordered" evidence="1">
    <location>
        <begin position="1"/>
        <end position="48"/>
    </location>
</feature>
<sequence length="82" mass="9396">MDDEEELPPSRIRLPRTPAEIPRNPAEEDDDDSITFRMPAPPNPRSMEHLSDMRRFTEALTRMAQELRSNADGAPGRLLPRD</sequence>
<gene>
    <name evidence="2" type="ORF">SDC9_166652</name>
</gene>
<dbReference type="AlphaFoldDB" id="A0A645FXW3"/>
<accession>A0A645FXW3</accession>